<evidence type="ECO:0000313" key="1">
    <source>
        <dbReference type="EMBL" id="MBB5034474.1"/>
    </source>
</evidence>
<name>A0A7W8DLK0_9BACT</name>
<accession>A0A7W8DLK0</accession>
<dbReference type="Proteomes" id="UP000590740">
    <property type="component" value="Unassembled WGS sequence"/>
</dbReference>
<gene>
    <name evidence="1" type="ORF">HNQ65_004079</name>
</gene>
<keyword evidence="2" id="KW-1185">Reference proteome</keyword>
<proteinExistence type="predicted"/>
<organism evidence="1 2">
    <name type="scientific">Prosthecobacter vanneervenii</name>
    <dbReference type="NCBI Taxonomy" id="48466"/>
    <lineage>
        <taxon>Bacteria</taxon>
        <taxon>Pseudomonadati</taxon>
        <taxon>Verrucomicrobiota</taxon>
        <taxon>Verrucomicrobiia</taxon>
        <taxon>Verrucomicrobiales</taxon>
        <taxon>Verrucomicrobiaceae</taxon>
        <taxon>Prosthecobacter</taxon>
    </lineage>
</organism>
<reference evidence="1 2" key="1">
    <citation type="submission" date="2020-08" db="EMBL/GenBank/DDBJ databases">
        <title>Genomic Encyclopedia of Type Strains, Phase IV (KMG-IV): sequencing the most valuable type-strain genomes for metagenomic binning, comparative biology and taxonomic classification.</title>
        <authorList>
            <person name="Goeker M."/>
        </authorList>
    </citation>
    <scope>NUCLEOTIDE SEQUENCE [LARGE SCALE GENOMIC DNA]</scope>
    <source>
        <strain evidence="1 2">DSM 12252</strain>
    </source>
</reference>
<comment type="caution">
    <text evidence="1">The sequence shown here is derived from an EMBL/GenBank/DDBJ whole genome shotgun (WGS) entry which is preliminary data.</text>
</comment>
<dbReference type="AlphaFoldDB" id="A0A7W8DLK0"/>
<dbReference type="EMBL" id="JACHIG010000010">
    <property type="protein sequence ID" value="MBB5034474.1"/>
    <property type="molecule type" value="Genomic_DNA"/>
</dbReference>
<evidence type="ECO:0000313" key="2">
    <source>
        <dbReference type="Proteomes" id="UP000590740"/>
    </source>
</evidence>
<evidence type="ECO:0008006" key="3">
    <source>
        <dbReference type="Google" id="ProtNLM"/>
    </source>
</evidence>
<dbReference type="RefSeq" id="WP_184342326.1">
    <property type="nucleotide sequence ID" value="NZ_JACHIG010000010.1"/>
</dbReference>
<sequence length="475" mass="51490">MRQPSRTEDPTPQSRCRFALSWCDITPPADIYHRMWGAAKHERATGVHRPLRATVAVFADMEGMGRQILLALDHCVMGATEHAQLVARAAEIGGVAKEEVLVVFSHTHGAGLMGLDRAALPGGDLIPLYLDGLGEKAGRLMRQCIASLQPAGIVYGRGRCSLATQRDFWDGSQYICGHNPGVPADDSVIVARVTADDGRVLASIVNYACHPTTLAWENTLISPDYIGAMRELVERETSAPCLFLQGASGELGPREGFVGDIAVADRNGRELGYAALSALTALPAAGTTFVYQGAVVSGATLGAWKHEKINLDTKAGWKLQRWQEPLHYRPGQPTVAQVQAELDHYQAAEATARAAGDEAHAADCRAMSERKTRLLHKLHQLPPGDRFPLQVVVWHMGDAVWVGVQGESYSVLQTELRRRFPDKVILVATIAADWGASYLPPRELYDTGIYQESIAVVAAGSLEQLIESLSNHIAS</sequence>
<protein>
    <recommendedName>
        <fullName evidence="3">Neutral/alkaline non-lysosomal ceramidase N-terminal domain-containing protein</fullName>
    </recommendedName>
</protein>